<proteinExistence type="predicted"/>
<dbReference type="Pfam" id="PF04186">
    <property type="entry name" value="FxsA"/>
    <property type="match status" value="1"/>
</dbReference>
<organism evidence="2 3">
    <name type="scientific">Candidatus Nitronauta litoralis</name>
    <dbReference type="NCBI Taxonomy" id="2705533"/>
    <lineage>
        <taxon>Bacteria</taxon>
        <taxon>Pseudomonadati</taxon>
        <taxon>Nitrospinota/Tectimicrobiota group</taxon>
        <taxon>Nitrospinota</taxon>
        <taxon>Nitrospinia</taxon>
        <taxon>Nitrospinales</taxon>
        <taxon>Nitrospinaceae</taxon>
        <taxon>Candidatus Nitronauta</taxon>
    </lineage>
</organism>
<reference evidence="2 3" key="1">
    <citation type="submission" date="2020-02" db="EMBL/GenBank/DDBJ databases">
        <title>Genomic and physiological characterization of two novel Nitrospinaceae genera.</title>
        <authorList>
            <person name="Mueller A.J."/>
            <person name="Jung M.-Y."/>
            <person name="Strachan C.R."/>
            <person name="Herbold C.W."/>
            <person name="Kirkegaard R.H."/>
            <person name="Daims H."/>
        </authorList>
    </citation>
    <scope>NUCLEOTIDE SEQUENCE [LARGE SCALE GENOMIC DNA]</scope>
    <source>
        <strain evidence="2">EB</strain>
    </source>
</reference>
<dbReference type="GO" id="GO:0016020">
    <property type="term" value="C:membrane"/>
    <property type="evidence" value="ECO:0007669"/>
    <property type="project" value="InterPro"/>
</dbReference>
<dbReference type="AlphaFoldDB" id="A0A7T0BXT7"/>
<dbReference type="NCBIfam" id="NF008528">
    <property type="entry name" value="PRK11463.1-2"/>
    <property type="match status" value="1"/>
</dbReference>
<dbReference type="InterPro" id="IPR007313">
    <property type="entry name" value="FxsA"/>
</dbReference>
<feature type="transmembrane region" description="Helical" evidence="1">
    <location>
        <begin position="29"/>
        <end position="49"/>
    </location>
</feature>
<evidence type="ECO:0000313" key="2">
    <source>
        <dbReference type="EMBL" id="QPJ62936.1"/>
    </source>
</evidence>
<protein>
    <submittedName>
        <fullName evidence="2">FxsA family protein</fullName>
    </submittedName>
</protein>
<evidence type="ECO:0000256" key="1">
    <source>
        <dbReference type="SAM" id="Phobius"/>
    </source>
</evidence>
<keyword evidence="1" id="KW-0812">Transmembrane</keyword>
<gene>
    <name evidence="2" type="ORF">G3M70_14060</name>
</gene>
<evidence type="ECO:0000313" key="3">
    <source>
        <dbReference type="Proteomes" id="UP000594688"/>
    </source>
</evidence>
<dbReference type="PANTHER" id="PTHR35335">
    <property type="entry name" value="UPF0716 PROTEIN FXSA"/>
    <property type="match status" value="1"/>
</dbReference>
<dbReference type="PANTHER" id="PTHR35335:SF1">
    <property type="entry name" value="UPF0716 PROTEIN FXSA"/>
    <property type="match status" value="1"/>
</dbReference>
<feature type="transmembrane region" description="Helical" evidence="1">
    <location>
        <begin position="5"/>
        <end position="23"/>
    </location>
</feature>
<keyword evidence="1" id="KW-0472">Membrane</keyword>
<sequence>MAGPILGFIILAIVEITSLFYTAQYISTINTISLIMFTMLVGVILGRSYHEDWVEKMQWHLRSREQAPEEVLDGTVMVIGSKLLMTPGVVTDIIGLIMTTPKIRGLARLIARNVLTKRINEGRAYFFFKD</sequence>
<dbReference type="KEGG" id="nli:G3M70_14060"/>
<accession>A0A7T0BXT7</accession>
<name>A0A7T0BXT7_9BACT</name>
<dbReference type="Proteomes" id="UP000594688">
    <property type="component" value="Chromosome"/>
</dbReference>
<dbReference type="EMBL" id="CP048685">
    <property type="protein sequence ID" value="QPJ62936.1"/>
    <property type="molecule type" value="Genomic_DNA"/>
</dbReference>
<keyword evidence="1" id="KW-1133">Transmembrane helix</keyword>